<dbReference type="SUPFAM" id="SSF47413">
    <property type="entry name" value="lambda repressor-like DNA-binding domains"/>
    <property type="match status" value="1"/>
</dbReference>
<keyword evidence="2 6" id="KW-0238">DNA-binding</keyword>
<comment type="caution">
    <text evidence="6">The sequence shown here is derived from an EMBL/GenBank/DDBJ whole genome shotgun (WGS) entry which is preliminary data.</text>
</comment>
<dbReference type="SUPFAM" id="SSF53822">
    <property type="entry name" value="Periplasmic binding protein-like I"/>
    <property type="match status" value="1"/>
</dbReference>
<evidence type="ECO:0000313" key="6">
    <source>
        <dbReference type="EMBL" id="MBM9503006.1"/>
    </source>
</evidence>
<dbReference type="InterPro" id="IPR046335">
    <property type="entry name" value="LacI/GalR-like_sensor"/>
</dbReference>
<dbReference type="PANTHER" id="PTHR30146:SF109">
    <property type="entry name" value="HTH-TYPE TRANSCRIPTIONAL REGULATOR GALS"/>
    <property type="match status" value="1"/>
</dbReference>
<evidence type="ECO:0000256" key="3">
    <source>
        <dbReference type="ARBA" id="ARBA00023163"/>
    </source>
</evidence>
<dbReference type="GO" id="GO:0003677">
    <property type="term" value="F:DNA binding"/>
    <property type="evidence" value="ECO:0007669"/>
    <property type="project" value="UniProtKB-KW"/>
</dbReference>
<proteinExistence type="predicted"/>
<dbReference type="InterPro" id="IPR000843">
    <property type="entry name" value="HTH_LacI"/>
</dbReference>
<dbReference type="PANTHER" id="PTHR30146">
    <property type="entry name" value="LACI-RELATED TRANSCRIPTIONAL REPRESSOR"/>
    <property type="match status" value="1"/>
</dbReference>
<reference evidence="6 7" key="1">
    <citation type="submission" date="2021-01" db="EMBL/GenBank/DDBJ databases">
        <title>Streptomyces acididurans sp. nov., isolated from a peat swamp forest soil.</title>
        <authorList>
            <person name="Chantavorakit T."/>
            <person name="Duangmal K."/>
        </authorList>
    </citation>
    <scope>NUCLEOTIDE SEQUENCE [LARGE SCALE GENOMIC DNA]</scope>
    <source>
        <strain evidence="6 7">KK5PA1</strain>
    </source>
</reference>
<feature type="domain" description="HTH lacI-type" evidence="5">
    <location>
        <begin position="32"/>
        <end position="86"/>
    </location>
</feature>
<dbReference type="Gene3D" id="3.40.50.2300">
    <property type="match status" value="2"/>
</dbReference>
<dbReference type="Pfam" id="PF13377">
    <property type="entry name" value="Peripla_BP_3"/>
    <property type="match status" value="1"/>
</dbReference>
<protein>
    <submittedName>
        <fullName evidence="6">LacI family DNA-binding transcriptional regulator</fullName>
    </submittedName>
</protein>
<organism evidence="6 7">
    <name type="scientific">Actinacidiphila acididurans</name>
    <dbReference type="NCBI Taxonomy" id="2784346"/>
    <lineage>
        <taxon>Bacteria</taxon>
        <taxon>Bacillati</taxon>
        <taxon>Actinomycetota</taxon>
        <taxon>Actinomycetes</taxon>
        <taxon>Kitasatosporales</taxon>
        <taxon>Streptomycetaceae</taxon>
        <taxon>Actinacidiphila</taxon>
    </lineage>
</organism>
<keyword evidence="1" id="KW-0805">Transcription regulation</keyword>
<name>A0ABS2TKI3_9ACTN</name>
<dbReference type="InterPro" id="IPR028082">
    <property type="entry name" value="Peripla_BP_I"/>
</dbReference>
<sequence length="358" mass="38521">MRAASWQDGRNRRVSKGLSVTETDRRPPPGRVTLTDVATLAGVSVGTASKALSGNGRMRPETRDRVLEAARRLDFQPNEQARALLAGRTWTVGLVTTDGIGRFSTPVLLGAEDALGAGKISVLLCDTRGDAIRERHYVETLLARRVDGIIVTGRRTDPRPPLAGLRDVPTVYALSPSEDPADMSVASDDEGGARLATEHLITSGRRHIAHVSGPAHHAAAQHRARLTHDLLGQAGLELSGGKVHFGDWSEAWGRRAARTVLRAAPDTDAFFCANDQIARGVTDTLREEGRRVPDDIAVIGYDNWDVMALAARPPLTTVDMNLNEIGRIAALRLLDAIDGRTVGGVRTVACRLVVRESA</sequence>
<keyword evidence="3" id="KW-0804">Transcription</keyword>
<dbReference type="SMART" id="SM00354">
    <property type="entry name" value="HTH_LACI"/>
    <property type="match status" value="1"/>
</dbReference>
<gene>
    <name evidence="6" type="ORF">ITX44_00320</name>
</gene>
<feature type="region of interest" description="Disordered" evidence="4">
    <location>
        <begin position="1"/>
        <end position="31"/>
    </location>
</feature>
<dbReference type="EMBL" id="JADKYB010000001">
    <property type="protein sequence ID" value="MBM9503006.1"/>
    <property type="molecule type" value="Genomic_DNA"/>
</dbReference>
<dbReference type="CDD" id="cd01392">
    <property type="entry name" value="HTH_LacI"/>
    <property type="match status" value="1"/>
</dbReference>
<dbReference type="CDD" id="cd06288">
    <property type="entry name" value="PBP1_sucrose_transcription_regulator"/>
    <property type="match status" value="1"/>
</dbReference>
<dbReference type="PROSITE" id="PS00356">
    <property type="entry name" value="HTH_LACI_1"/>
    <property type="match status" value="1"/>
</dbReference>
<keyword evidence="7" id="KW-1185">Reference proteome</keyword>
<dbReference type="PROSITE" id="PS50932">
    <property type="entry name" value="HTH_LACI_2"/>
    <property type="match status" value="1"/>
</dbReference>
<evidence type="ECO:0000313" key="7">
    <source>
        <dbReference type="Proteomes" id="UP000749040"/>
    </source>
</evidence>
<evidence type="ECO:0000256" key="4">
    <source>
        <dbReference type="SAM" id="MobiDB-lite"/>
    </source>
</evidence>
<evidence type="ECO:0000256" key="1">
    <source>
        <dbReference type="ARBA" id="ARBA00023015"/>
    </source>
</evidence>
<evidence type="ECO:0000259" key="5">
    <source>
        <dbReference type="PROSITE" id="PS50932"/>
    </source>
</evidence>
<dbReference type="Proteomes" id="UP000749040">
    <property type="component" value="Unassembled WGS sequence"/>
</dbReference>
<evidence type="ECO:0000256" key="2">
    <source>
        <dbReference type="ARBA" id="ARBA00023125"/>
    </source>
</evidence>
<dbReference type="Pfam" id="PF00356">
    <property type="entry name" value="LacI"/>
    <property type="match status" value="1"/>
</dbReference>
<accession>A0ABS2TKI3</accession>
<dbReference type="Gene3D" id="1.10.260.40">
    <property type="entry name" value="lambda repressor-like DNA-binding domains"/>
    <property type="match status" value="1"/>
</dbReference>
<dbReference type="InterPro" id="IPR010982">
    <property type="entry name" value="Lambda_DNA-bd_dom_sf"/>
</dbReference>